<accession>A0A1F6C696</accession>
<name>A0A1F6C696_HANXR</name>
<dbReference type="AlphaFoldDB" id="A0A1F6C696"/>
<proteinExistence type="predicted"/>
<organism evidence="1 2">
    <name type="scientific">Handelsmanbacteria sp. (strain RIFCSPLOWO2_12_FULL_64_10)</name>
    <dbReference type="NCBI Taxonomy" id="1817868"/>
    <lineage>
        <taxon>Bacteria</taxon>
        <taxon>Candidatus Handelsmaniibacteriota</taxon>
    </lineage>
</organism>
<gene>
    <name evidence="1" type="ORF">A3F84_05585</name>
</gene>
<dbReference type="EMBL" id="MFKF01000399">
    <property type="protein sequence ID" value="OGG44602.1"/>
    <property type="molecule type" value="Genomic_DNA"/>
</dbReference>
<dbReference type="PROSITE" id="PS51257">
    <property type="entry name" value="PROKAR_LIPOPROTEIN"/>
    <property type="match status" value="1"/>
</dbReference>
<sequence>MKRSSWLVVFAAVVGLVLLGCGGESMKNPVGAPSGLSGGGLRAAKPVARAESLGPASDLTLASGSGCAVGGVGLFTQPGTMTVNVPAGAAVRQALLYWEGQHSAPDNGDNTIRLNGVEITGDVVGGPTLFFLAYDGEHYTTSYRADITGLGMVGPGMNTFAVDGLSFGFDPPRNNGAGMFVIYDDGSGLHDIQVMDGNDCAYRYFAPPLDATVPQTFTFAPASASRMANLSLFVGSVSDGRPRPNAIDITTGGVTTRLVNALSSAQGREWDAFTLPFTVPAGASDLTVQLFSHDDGSGNQPASLTWVTATLCLPLEQQPPPPPPPSLMGRMTGGGSVFTADGMRVTHGFELHCDYADLPNNLEVNWQGNRFHLETLTSAICTDDPTIAPDPPPAGFDTYHGTGAGRYNGASGATAEWTFTDAGEPGKYDHAEITVKDADGNVVLYVSGYLHFGNHQAHRK</sequence>
<evidence type="ECO:0000313" key="1">
    <source>
        <dbReference type="EMBL" id="OGG44602.1"/>
    </source>
</evidence>
<evidence type="ECO:0000313" key="2">
    <source>
        <dbReference type="Proteomes" id="UP000178606"/>
    </source>
</evidence>
<dbReference type="Proteomes" id="UP000178606">
    <property type="component" value="Unassembled WGS sequence"/>
</dbReference>
<reference evidence="1 2" key="1">
    <citation type="journal article" date="2016" name="Nat. Commun.">
        <title>Thousands of microbial genomes shed light on interconnected biogeochemical processes in an aquifer system.</title>
        <authorList>
            <person name="Anantharaman K."/>
            <person name="Brown C.T."/>
            <person name="Hug L.A."/>
            <person name="Sharon I."/>
            <person name="Castelle C.J."/>
            <person name="Probst A.J."/>
            <person name="Thomas B.C."/>
            <person name="Singh A."/>
            <person name="Wilkins M.J."/>
            <person name="Karaoz U."/>
            <person name="Brodie E.L."/>
            <person name="Williams K.H."/>
            <person name="Hubbard S.S."/>
            <person name="Banfield J.F."/>
        </authorList>
    </citation>
    <scope>NUCLEOTIDE SEQUENCE [LARGE SCALE GENOMIC DNA]</scope>
    <source>
        <strain evidence="2">RIFCSPLOWO2_12_FULL_64_10</strain>
    </source>
</reference>
<protein>
    <submittedName>
        <fullName evidence="1">Uncharacterized protein</fullName>
    </submittedName>
</protein>
<comment type="caution">
    <text evidence="1">The sequence shown here is derived from an EMBL/GenBank/DDBJ whole genome shotgun (WGS) entry which is preliminary data.</text>
</comment>